<proteinExistence type="predicted"/>
<protein>
    <submittedName>
        <fullName evidence="1">Uncharacterized protein</fullName>
    </submittedName>
</protein>
<dbReference type="EMBL" id="JAQQDW010000017">
    <property type="protein sequence ID" value="MFM0104034.1"/>
    <property type="molecule type" value="Genomic_DNA"/>
</dbReference>
<keyword evidence="2" id="KW-1185">Reference proteome</keyword>
<reference evidence="1 2" key="1">
    <citation type="journal article" date="2024" name="Chem. Sci.">
        <title>Discovery of megapolipeptins by genome mining of a Burkholderiales bacteria collection.</title>
        <authorList>
            <person name="Paulo B.S."/>
            <person name="Recchia M.J.J."/>
            <person name="Lee S."/>
            <person name="Fergusson C.H."/>
            <person name="Romanowski S.B."/>
            <person name="Hernandez A."/>
            <person name="Krull N."/>
            <person name="Liu D.Y."/>
            <person name="Cavanagh H."/>
            <person name="Bos A."/>
            <person name="Gray C.A."/>
            <person name="Murphy B.T."/>
            <person name="Linington R.G."/>
            <person name="Eustaquio A.S."/>
        </authorList>
    </citation>
    <scope>NUCLEOTIDE SEQUENCE [LARGE SCALE GENOMIC DNA]</scope>
    <source>
        <strain evidence="1 2">RL18-126-BIB-B</strain>
    </source>
</reference>
<sequence length="124" mass="13829">MQFRVGMACCNQYRANAGLCCDLDHQLHCASIELARLAAHAPPRVAAFLSTLLPTFPADMLLVRARQVGHLDDFVLSAASYCATLRTRTERGLFFGFIAGYLTAQQIEVFKASHDAEWRRLRGK</sequence>
<comment type="caution">
    <text evidence="1">The sequence shown here is derived from an EMBL/GenBank/DDBJ whole genome shotgun (WGS) entry which is preliminary data.</text>
</comment>
<accession>A0ACC7NAP0</accession>
<organism evidence="1 2">
    <name type="scientific">Paraburkholderia rhynchosiae</name>
    <dbReference type="NCBI Taxonomy" id="487049"/>
    <lineage>
        <taxon>Bacteria</taxon>
        <taxon>Pseudomonadati</taxon>
        <taxon>Pseudomonadota</taxon>
        <taxon>Betaproteobacteria</taxon>
        <taxon>Burkholderiales</taxon>
        <taxon>Burkholderiaceae</taxon>
        <taxon>Paraburkholderia</taxon>
    </lineage>
</organism>
<evidence type="ECO:0000313" key="2">
    <source>
        <dbReference type="Proteomes" id="UP001629235"/>
    </source>
</evidence>
<evidence type="ECO:0000313" key="1">
    <source>
        <dbReference type="EMBL" id="MFM0104034.1"/>
    </source>
</evidence>
<name>A0ACC7NAP0_9BURK</name>
<dbReference type="Proteomes" id="UP001629235">
    <property type="component" value="Unassembled WGS sequence"/>
</dbReference>
<gene>
    <name evidence="1" type="ORF">PQR01_11255</name>
</gene>